<dbReference type="RefSeq" id="WP_185991774.1">
    <property type="nucleotide sequence ID" value="NZ_JACCAE010000001.1"/>
</dbReference>
<dbReference type="PANTHER" id="PTHR19328">
    <property type="entry name" value="HEDGEHOG-INTERACTING PROTEIN"/>
    <property type="match status" value="1"/>
</dbReference>
<accession>A0A852VUE3</accession>
<keyword evidence="5" id="KW-1185">Reference proteome</keyword>
<reference evidence="4 5" key="1">
    <citation type="submission" date="2020-07" db="EMBL/GenBank/DDBJ databases">
        <title>Sequencing the genomes of 1000 actinobacteria strains.</title>
        <authorList>
            <person name="Klenk H.-P."/>
        </authorList>
    </citation>
    <scope>NUCLEOTIDE SEQUENCE [LARGE SCALE GENOMIC DNA]</scope>
    <source>
        <strain evidence="4 5">DSM 26154</strain>
    </source>
</reference>
<dbReference type="SUPFAM" id="SSF50952">
    <property type="entry name" value="Soluble quinoprotein glucose dehydrogenase"/>
    <property type="match status" value="1"/>
</dbReference>
<comment type="caution">
    <text evidence="4">The sequence shown here is derived from an EMBL/GenBank/DDBJ whole genome shotgun (WGS) entry which is preliminary data.</text>
</comment>
<dbReference type="Gene3D" id="2.120.10.30">
    <property type="entry name" value="TolB, C-terminal domain"/>
    <property type="match status" value="1"/>
</dbReference>
<gene>
    <name evidence="4" type="ORF">BJY20_002412</name>
</gene>
<protein>
    <submittedName>
        <fullName evidence="4">Glucose/arabinose dehydrogenase</fullName>
    </submittedName>
</protein>
<proteinExistence type="predicted"/>
<keyword evidence="2" id="KW-0732">Signal</keyword>
<sequence length="384" mass="40907">MRRVRRLNTRLWAVLGVSAVAVTVGCSASAPEDEPRGGPAPSSSRSPTSGIDPADPDEPEESGKVSIAETVATDLQTPWDVDFLPGGSALVTLRDSGKVLRLDDEGTTVLDAGGEGGAVPGVQHESEDGLLGLAIGPDGGIYMYLTTKSDNRILRYEMEGDDLVDPEVILEGVPTNENHSGGRLAFGPDGHLYVTTGDARNLDLPQDTSSLAGKILRLTASGEPAPGNPFDNEVFSYGHRNVQGIGWTSDGTMYASEFGSSEYDELNLIEAGGNYGWPHVEGWAEDSDYINPLVTWTTDEASPSGIAVTDEGIWMTALRGERLWHVPIRSDGKLGEPRDHQLNLGRLRAVTAAAGDDLWVVTSNTDGRGDPSASDDRIIRLEVD</sequence>
<dbReference type="InterPro" id="IPR011041">
    <property type="entry name" value="Quinoprot_gluc/sorb_DH_b-prop"/>
</dbReference>
<evidence type="ECO:0000256" key="1">
    <source>
        <dbReference type="SAM" id="MobiDB-lite"/>
    </source>
</evidence>
<name>A0A852VUE3_9MICO</name>
<organism evidence="4 5">
    <name type="scientific">Janibacter cremeus</name>
    <dbReference type="NCBI Taxonomy" id="1285192"/>
    <lineage>
        <taxon>Bacteria</taxon>
        <taxon>Bacillati</taxon>
        <taxon>Actinomycetota</taxon>
        <taxon>Actinomycetes</taxon>
        <taxon>Micrococcales</taxon>
        <taxon>Intrasporangiaceae</taxon>
        <taxon>Janibacter</taxon>
    </lineage>
</organism>
<feature type="compositionally biased region" description="Low complexity" evidence="1">
    <location>
        <begin position="37"/>
        <end position="50"/>
    </location>
</feature>
<dbReference type="Proteomes" id="UP000554054">
    <property type="component" value="Unassembled WGS sequence"/>
</dbReference>
<dbReference type="Pfam" id="PF07995">
    <property type="entry name" value="GSDH"/>
    <property type="match status" value="1"/>
</dbReference>
<evidence type="ECO:0000313" key="5">
    <source>
        <dbReference type="Proteomes" id="UP000554054"/>
    </source>
</evidence>
<evidence type="ECO:0000256" key="2">
    <source>
        <dbReference type="SAM" id="SignalP"/>
    </source>
</evidence>
<dbReference type="EMBL" id="JACCAE010000001">
    <property type="protein sequence ID" value="NYF99020.1"/>
    <property type="molecule type" value="Genomic_DNA"/>
</dbReference>
<dbReference type="PANTHER" id="PTHR19328:SF13">
    <property type="entry name" value="HIPL1 PROTEIN"/>
    <property type="match status" value="1"/>
</dbReference>
<dbReference type="PROSITE" id="PS51257">
    <property type="entry name" value="PROKAR_LIPOPROTEIN"/>
    <property type="match status" value="1"/>
</dbReference>
<feature type="region of interest" description="Disordered" evidence="1">
    <location>
        <begin position="28"/>
        <end position="64"/>
    </location>
</feature>
<feature type="chain" id="PRO_5032273609" evidence="2">
    <location>
        <begin position="31"/>
        <end position="384"/>
    </location>
</feature>
<dbReference type="InterPro" id="IPR011042">
    <property type="entry name" value="6-blade_b-propeller_TolB-like"/>
</dbReference>
<dbReference type="AlphaFoldDB" id="A0A852VUE3"/>
<feature type="signal peptide" evidence="2">
    <location>
        <begin position="1"/>
        <end position="30"/>
    </location>
</feature>
<evidence type="ECO:0000313" key="4">
    <source>
        <dbReference type="EMBL" id="NYF99020.1"/>
    </source>
</evidence>
<dbReference type="InterPro" id="IPR012938">
    <property type="entry name" value="Glc/Sorbosone_DH"/>
</dbReference>
<evidence type="ECO:0000259" key="3">
    <source>
        <dbReference type="Pfam" id="PF07995"/>
    </source>
</evidence>
<feature type="domain" description="Glucose/Sorbosone dehydrogenase" evidence="3">
    <location>
        <begin position="75"/>
        <end position="368"/>
    </location>
</feature>